<name>A0ABQ3I8E3_9BACT</name>
<comment type="caution">
    <text evidence="3">The sequence shown here is derived from an EMBL/GenBank/DDBJ whole genome shotgun (WGS) entry which is preliminary data.</text>
</comment>
<keyword evidence="4" id="KW-1185">Reference proteome</keyword>
<comment type="caution">
    <text evidence="2">Once thought to be involved in copper homeostasis, experiments in E.coli have shown this is not the case.</text>
</comment>
<dbReference type="HAMAP" id="MF_00795">
    <property type="entry name" value="CutC"/>
    <property type="match status" value="1"/>
</dbReference>
<comment type="subcellular location">
    <subcellularLocation>
        <location evidence="2">Cytoplasm</location>
    </subcellularLocation>
</comment>
<gene>
    <name evidence="2 3" type="primary">cutC</name>
    <name evidence="3" type="ORF">GCM10011340_19260</name>
</gene>
<dbReference type="Proteomes" id="UP000658258">
    <property type="component" value="Unassembled WGS sequence"/>
</dbReference>
<dbReference type="SUPFAM" id="SSF110395">
    <property type="entry name" value="CutC-like"/>
    <property type="match status" value="1"/>
</dbReference>
<dbReference type="InterPro" id="IPR036822">
    <property type="entry name" value="CutC-like_dom_sf"/>
</dbReference>
<evidence type="ECO:0000256" key="1">
    <source>
        <dbReference type="ARBA" id="ARBA00007768"/>
    </source>
</evidence>
<comment type="similarity">
    <text evidence="1 2">Belongs to the CutC family.</text>
</comment>
<protein>
    <recommendedName>
        <fullName evidence="2">PF03932 family protein CutC</fullName>
    </recommendedName>
</protein>
<reference evidence="4" key="1">
    <citation type="journal article" date="2019" name="Int. J. Syst. Evol. Microbiol.">
        <title>The Global Catalogue of Microorganisms (GCM) 10K type strain sequencing project: providing services to taxonomists for standard genome sequencing and annotation.</title>
        <authorList>
            <consortium name="The Broad Institute Genomics Platform"/>
            <consortium name="The Broad Institute Genome Sequencing Center for Infectious Disease"/>
            <person name="Wu L."/>
            <person name="Ma J."/>
        </authorList>
    </citation>
    <scope>NUCLEOTIDE SEQUENCE [LARGE SCALE GENOMIC DNA]</scope>
    <source>
        <strain evidence="4">CGMCC 1.15111</strain>
    </source>
</reference>
<dbReference type="Pfam" id="PF03932">
    <property type="entry name" value="CutC"/>
    <property type="match status" value="1"/>
</dbReference>
<dbReference type="PANTHER" id="PTHR12598">
    <property type="entry name" value="COPPER HOMEOSTASIS PROTEIN CUTC"/>
    <property type="match status" value="1"/>
</dbReference>
<dbReference type="InterPro" id="IPR005627">
    <property type="entry name" value="CutC-like"/>
</dbReference>
<organism evidence="3 4">
    <name type="scientific">Roseivirga thermotolerans</name>
    <dbReference type="NCBI Taxonomy" id="1758176"/>
    <lineage>
        <taxon>Bacteria</taxon>
        <taxon>Pseudomonadati</taxon>
        <taxon>Bacteroidota</taxon>
        <taxon>Cytophagia</taxon>
        <taxon>Cytophagales</taxon>
        <taxon>Roseivirgaceae</taxon>
        <taxon>Roseivirga</taxon>
    </lineage>
</organism>
<dbReference type="EMBL" id="BNAG01000002">
    <property type="protein sequence ID" value="GHE63932.1"/>
    <property type="molecule type" value="Genomic_DNA"/>
</dbReference>
<sequence>MPLLEICAGSVESALNANAAKVDRIELCAELSVGGLTPSKGMIHLVKEMVGIPVYVLIRPRSGDFCYSLLELEQMKEDVAFCSKMGCEGVVIGALTPDRKIHERMTYELMQEAGYMDVTFHKAFDETVNPFEALDTLRELGIQRVLTSGGAATALAGYDRLGELIEEADDDLIIMPGGGIRSENIKHLLSLEAQEYHSAALLPGQKHTSKEEVKAMLDCLRQLSV</sequence>
<dbReference type="RefSeq" id="WP_189630015.1">
    <property type="nucleotide sequence ID" value="NZ_BNAG01000002.1"/>
</dbReference>
<evidence type="ECO:0000313" key="4">
    <source>
        <dbReference type="Proteomes" id="UP000658258"/>
    </source>
</evidence>
<proteinExistence type="inferred from homology"/>
<accession>A0ABQ3I8E3</accession>
<evidence type="ECO:0000256" key="2">
    <source>
        <dbReference type="HAMAP-Rule" id="MF_00795"/>
    </source>
</evidence>
<dbReference type="Gene3D" id="3.20.20.380">
    <property type="entry name" value="Copper homeostasis (CutC) domain"/>
    <property type="match status" value="1"/>
</dbReference>
<evidence type="ECO:0000313" key="3">
    <source>
        <dbReference type="EMBL" id="GHE63932.1"/>
    </source>
</evidence>
<dbReference type="PANTHER" id="PTHR12598:SF0">
    <property type="entry name" value="COPPER HOMEOSTASIS PROTEIN CUTC HOMOLOG"/>
    <property type="match status" value="1"/>
</dbReference>
<keyword evidence="2" id="KW-0963">Cytoplasm</keyword>